<evidence type="ECO:0000256" key="2">
    <source>
        <dbReference type="ARBA" id="ARBA00008089"/>
    </source>
</evidence>
<name>B7Q993_IXOSC</name>
<accession>B7Q993</accession>
<keyword evidence="4" id="KW-0805">Transcription regulation</keyword>
<evidence type="ECO:0007829" key="14">
    <source>
        <dbReference type="PeptideAtlas" id="B7Q993"/>
    </source>
</evidence>
<evidence type="ECO:0000256" key="10">
    <source>
        <dbReference type="ARBA" id="ARBA00031260"/>
    </source>
</evidence>
<keyword evidence="14" id="KW-1267">Proteomics identification</keyword>
<dbReference type="EMBL" id="ABJB010156357">
    <property type="status" value="NOT_ANNOTATED_CDS"/>
    <property type="molecule type" value="Genomic_DNA"/>
</dbReference>
<dbReference type="InterPro" id="IPR037212">
    <property type="entry name" value="Med7/Med21-like"/>
</dbReference>
<dbReference type="InterPro" id="IPR011425">
    <property type="entry name" value="Med9"/>
</dbReference>
<comment type="similarity">
    <text evidence="2">Belongs to the Mediator complex subunit 9 family.</text>
</comment>
<dbReference type="HOGENOM" id="CLU_401311_0_0_1"/>
<gene>
    <name evidence="11" type="ORF">IscW_ISCW021134</name>
</gene>
<evidence type="ECO:0000313" key="11">
    <source>
        <dbReference type="EMBL" id="EEC15415.1"/>
    </source>
</evidence>
<dbReference type="PANTHER" id="PTHR20844:SF0">
    <property type="entry name" value="MEDIATOR OF RNA POLYMERASE II TRANSCRIPTION SUBUNIT 9"/>
    <property type="match status" value="1"/>
</dbReference>
<protein>
    <recommendedName>
        <fullName evidence="3">Mediator of RNA polymerase II transcription subunit 9</fullName>
    </recommendedName>
    <alternativeName>
        <fullName evidence="10">Mediator complex subunit 9</fullName>
    </alternativeName>
</protein>
<evidence type="ECO:0000256" key="8">
    <source>
        <dbReference type="ARBA" id="ARBA00023242"/>
    </source>
</evidence>
<keyword evidence="7" id="KW-0804">Transcription</keyword>
<dbReference type="Pfam" id="PF07544">
    <property type="entry name" value="Med9"/>
    <property type="match status" value="1"/>
</dbReference>
<dbReference type="VEuPathDB" id="VectorBase:ISCI021134"/>
<organism>
    <name type="scientific">Ixodes scapularis</name>
    <name type="common">Black-legged tick</name>
    <name type="synonym">Deer tick</name>
    <dbReference type="NCBI Taxonomy" id="6945"/>
    <lineage>
        <taxon>Eukaryota</taxon>
        <taxon>Metazoa</taxon>
        <taxon>Ecdysozoa</taxon>
        <taxon>Arthropoda</taxon>
        <taxon>Chelicerata</taxon>
        <taxon>Arachnida</taxon>
        <taxon>Acari</taxon>
        <taxon>Parasitiformes</taxon>
        <taxon>Ixodida</taxon>
        <taxon>Ixodoidea</taxon>
        <taxon>Ixodidae</taxon>
        <taxon>Ixodinae</taxon>
        <taxon>Ixodes</taxon>
    </lineage>
</organism>
<evidence type="ECO:0000256" key="7">
    <source>
        <dbReference type="ARBA" id="ARBA00023163"/>
    </source>
</evidence>
<dbReference type="EMBL" id="DS887784">
    <property type="protein sequence ID" value="EEC15415.1"/>
    <property type="molecule type" value="Genomic_DNA"/>
</dbReference>
<evidence type="ECO:0000256" key="3">
    <source>
        <dbReference type="ARBA" id="ARBA00020636"/>
    </source>
</evidence>
<evidence type="ECO:0000313" key="13">
    <source>
        <dbReference type="Proteomes" id="UP000001555"/>
    </source>
</evidence>
<keyword evidence="13" id="KW-1185">Reference proteome</keyword>
<dbReference type="EnsemblMetazoa" id="ISCW021134-RA">
    <property type="protein sequence ID" value="ISCW021134-PA"/>
    <property type="gene ID" value="ISCW021134"/>
</dbReference>
<reference evidence="11 13" key="1">
    <citation type="submission" date="2008-03" db="EMBL/GenBank/DDBJ databases">
        <title>Annotation of Ixodes scapularis.</title>
        <authorList>
            <consortium name="Ixodes scapularis Genome Project Consortium"/>
            <person name="Caler E."/>
            <person name="Hannick L.I."/>
            <person name="Bidwell S."/>
            <person name="Joardar V."/>
            <person name="Thiagarajan M."/>
            <person name="Amedeo P."/>
            <person name="Galinsky K.J."/>
            <person name="Schobel S."/>
            <person name="Inman J."/>
            <person name="Hostetler J."/>
            <person name="Miller J."/>
            <person name="Hammond M."/>
            <person name="Megy K."/>
            <person name="Lawson D."/>
            <person name="Kodira C."/>
            <person name="Sutton G."/>
            <person name="Meyer J."/>
            <person name="Hill C.A."/>
            <person name="Birren B."/>
            <person name="Nene V."/>
            <person name="Collins F."/>
            <person name="Alarcon-Chaidez F."/>
            <person name="Wikel S."/>
            <person name="Strausberg R."/>
        </authorList>
    </citation>
    <scope>NUCLEOTIDE SEQUENCE [LARGE SCALE GENOMIC DNA]</scope>
    <source>
        <strain evidence="13">Wikel</strain>
        <strain evidence="11">Wikel colony</strain>
    </source>
</reference>
<dbReference type="VEuPathDB" id="VectorBase:ISCP_011723"/>
<dbReference type="GO" id="GO:0003712">
    <property type="term" value="F:transcription coregulator activity"/>
    <property type="evidence" value="ECO:0007669"/>
    <property type="project" value="InterPro"/>
</dbReference>
<dbReference type="InterPro" id="IPR039242">
    <property type="entry name" value="MED9_metazoa"/>
</dbReference>
<dbReference type="GO" id="GO:0006357">
    <property type="term" value="P:regulation of transcription by RNA polymerase II"/>
    <property type="evidence" value="ECO:0007669"/>
    <property type="project" value="InterPro"/>
</dbReference>
<keyword evidence="6" id="KW-0010">Activator</keyword>
<sequence length="686" mass="76422">MATIEEVSGEILHLIYDVIRSIEKDSHDPNQKRDSYDSAVKIQELRGKLQLCRDLIHKLPGVDYTGEEQLRRVEALRRQLARKRELLVKYKSMCHFDTPDIKEAHGRPKIYDHYFGYFRETDLYRRTTAHSDPELRRFVLSSRARLDASALSAPELVEAALCCEDASFGRHHGRKIEDECCRRVRHLPPLTSVMLMDAWASSLGGKGYLREVVPHWTRYACSAETFDFVHLVYLASLGKSAPESFLHVVADRLRTVLPECALREVGILCSSLFKLKLRVADDTVLAAVARSTAEGLRSHGDRFDVISALKFLRSCEYYDAKLLAEITAYVHEVGGELAVAECAHFLAAFSSVAAYDGPTFRRLERRVADLLRDPRSTRDGHRAHPAESPRVKDVAKVLWALAHVGHDADNWILETAEEFLEQRSAPSDVFHVLDALQSFICLDFYPRRLIEEALSADVRHTIVSSHLRKPSKQLAFVSMSASVMLGDTLKGGPPLGDPPSSRTDRAQYERACFRDLADLFAARGLPASCILPHIHVAGVTFTVCPSSLTTRPVLDFRDLKGGSKQLNLSRDLIDAVSGTQKQRPDGGGSARASTRSTFVSVELLDGGVLVRGSESALRGIMRAKVVQLRRLGIKVVFATPGQVKAVSELPGVERDDWWVRFVKRCASDTDPQFYHSVGGGDAVVAT</sequence>
<dbReference type="Proteomes" id="UP000001555">
    <property type="component" value="Unassembled WGS sequence"/>
</dbReference>
<keyword evidence="8" id="KW-0539">Nucleus</keyword>
<keyword evidence="5" id="KW-0175">Coiled coil</keyword>
<reference evidence="12" key="2">
    <citation type="submission" date="2020-05" db="UniProtKB">
        <authorList>
            <consortium name="EnsemblMetazoa"/>
        </authorList>
    </citation>
    <scope>IDENTIFICATION</scope>
    <source>
        <strain evidence="12">wikel</strain>
    </source>
</reference>
<dbReference type="STRING" id="6945.B7Q993"/>
<comment type="function">
    <text evidence="9">Component of the Mediator complex, a coactivator involved in the regulated transcription of nearly all RNA polymerase II-dependent genes. Mediator functions as a bridge to convey information from gene-specific regulatory proteins to the basal RNA polymerase II transcription machinery. Mediator is recruited to promoters by direct interactions with regulatory proteins and serves as a scaffold for the assembly of a functional preinitiation complex with RNA polymerase II and the general transcription factors.</text>
</comment>
<evidence type="ECO:0000256" key="1">
    <source>
        <dbReference type="ARBA" id="ARBA00004123"/>
    </source>
</evidence>
<dbReference type="VEuPathDB" id="VectorBase:ISCW021134"/>
<proteinExistence type="evidence at protein level"/>
<evidence type="ECO:0000313" key="12">
    <source>
        <dbReference type="EnsemblMetazoa" id="ISCW021134-PA"/>
    </source>
</evidence>
<dbReference type="SUPFAM" id="SSF140718">
    <property type="entry name" value="Mediator hinge subcomplex-like"/>
    <property type="match status" value="1"/>
</dbReference>
<evidence type="ECO:0000256" key="6">
    <source>
        <dbReference type="ARBA" id="ARBA00023159"/>
    </source>
</evidence>
<evidence type="ECO:0000256" key="5">
    <source>
        <dbReference type="ARBA" id="ARBA00023054"/>
    </source>
</evidence>
<dbReference type="AlphaFoldDB" id="B7Q993"/>
<evidence type="ECO:0000256" key="9">
    <source>
        <dbReference type="ARBA" id="ARBA00025687"/>
    </source>
</evidence>
<dbReference type="PANTHER" id="PTHR20844">
    <property type="entry name" value="MEDIATOR OF RNA POLYMERASE II TRANSCRIPTION, SUBUNIT 9"/>
    <property type="match status" value="1"/>
</dbReference>
<dbReference type="GO" id="GO:0016592">
    <property type="term" value="C:mediator complex"/>
    <property type="evidence" value="ECO:0000318"/>
    <property type="project" value="GO_Central"/>
</dbReference>
<dbReference type="InParanoid" id="B7Q993"/>
<dbReference type="OrthoDB" id="6490539at2759"/>
<dbReference type="EMBL" id="ABJB010715698">
    <property type="status" value="NOT_ANNOTATED_CDS"/>
    <property type="molecule type" value="Genomic_DNA"/>
</dbReference>
<dbReference type="PaxDb" id="6945-B7Q993"/>
<evidence type="ECO:0000256" key="4">
    <source>
        <dbReference type="ARBA" id="ARBA00023015"/>
    </source>
</evidence>
<comment type="subcellular location">
    <subcellularLocation>
        <location evidence="1">Nucleus</location>
    </subcellularLocation>
</comment>